<name>A0AAV9SKR6_9TELE</name>
<dbReference type="Proteomes" id="UP001311232">
    <property type="component" value="Unassembled WGS sequence"/>
</dbReference>
<sequence>MMSEPEEHVDGRAEEWLSISDRVALLGIHVSSCVWSGLAGGGSGGANTATLQHLGQYLTAHSAAAIVCRAAASIIIFIIMDCAVHMRPNVHQSDPSSCSAALGCSCRLKRAAFVCEAPTH</sequence>
<keyword evidence="3" id="KW-1185">Reference proteome</keyword>
<organism evidence="2 3">
    <name type="scientific">Crenichthys baileyi</name>
    <name type="common">White River springfish</name>
    <dbReference type="NCBI Taxonomy" id="28760"/>
    <lineage>
        <taxon>Eukaryota</taxon>
        <taxon>Metazoa</taxon>
        <taxon>Chordata</taxon>
        <taxon>Craniata</taxon>
        <taxon>Vertebrata</taxon>
        <taxon>Euteleostomi</taxon>
        <taxon>Actinopterygii</taxon>
        <taxon>Neopterygii</taxon>
        <taxon>Teleostei</taxon>
        <taxon>Neoteleostei</taxon>
        <taxon>Acanthomorphata</taxon>
        <taxon>Ovalentaria</taxon>
        <taxon>Atherinomorphae</taxon>
        <taxon>Cyprinodontiformes</taxon>
        <taxon>Goodeidae</taxon>
        <taxon>Crenichthys</taxon>
    </lineage>
</organism>
<keyword evidence="1" id="KW-0472">Membrane</keyword>
<keyword evidence="1" id="KW-1133">Transmembrane helix</keyword>
<proteinExistence type="predicted"/>
<evidence type="ECO:0000313" key="2">
    <source>
        <dbReference type="EMBL" id="KAK5621257.1"/>
    </source>
</evidence>
<protein>
    <submittedName>
        <fullName evidence="2">Uncharacterized protein</fullName>
    </submittedName>
</protein>
<evidence type="ECO:0000313" key="3">
    <source>
        <dbReference type="Proteomes" id="UP001311232"/>
    </source>
</evidence>
<dbReference type="EMBL" id="JAHHUM010000311">
    <property type="protein sequence ID" value="KAK5621257.1"/>
    <property type="molecule type" value="Genomic_DNA"/>
</dbReference>
<dbReference type="AlphaFoldDB" id="A0AAV9SKR6"/>
<feature type="transmembrane region" description="Helical" evidence="1">
    <location>
        <begin position="63"/>
        <end position="84"/>
    </location>
</feature>
<gene>
    <name evidence="2" type="ORF">CRENBAI_011118</name>
</gene>
<reference evidence="2 3" key="1">
    <citation type="submission" date="2021-06" db="EMBL/GenBank/DDBJ databases">
        <authorList>
            <person name="Palmer J.M."/>
        </authorList>
    </citation>
    <scope>NUCLEOTIDE SEQUENCE [LARGE SCALE GENOMIC DNA]</scope>
    <source>
        <strain evidence="2 3">MEX-2019</strain>
        <tissue evidence="2">Muscle</tissue>
    </source>
</reference>
<accession>A0AAV9SKR6</accession>
<comment type="caution">
    <text evidence="2">The sequence shown here is derived from an EMBL/GenBank/DDBJ whole genome shotgun (WGS) entry which is preliminary data.</text>
</comment>
<evidence type="ECO:0000256" key="1">
    <source>
        <dbReference type="SAM" id="Phobius"/>
    </source>
</evidence>
<keyword evidence="1" id="KW-0812">Transmembrane</keyword>